<comment type="caution">
    <text evidence="1">The sequence shown here is derived from an EMBL/GenBank/DDBJ whole genome shotgun (WGS) entry which is preliminary data.</text>
</comment>
<name>A0ABS1MAZ3_9NOCA</name>
<dbReference type="EMBL" id="JAERRJ010000009">
    <property type="protein sequence ID" value="MBL1077436.1"/>
    <property type="molecule type" value="Genomic_DNA"/>
</dbReference>
<proteinExistence type="predicted"/>
<dbReference type="SUPFAM" id="SSF46689">
    <property type="entry name" value="Homeodomain-like"/>
    <property type="match status" value="1"/>
</dbReference>
<dbReference type="RefSeq" id="WP_201950687.1">
    <property type="nucleotide sequence ID" value="NZ_JAERRJ010000009.1"/>
</dbReference>
<dbReference type="Pfam" id="PF04255">
    <property type="entry name" value="DUF433"/>
    <property type="match status" value="1"/>
</dbReference>
<accession>A0ABS1MAZ3</accession>
<dbReference type="InterPro" id="IPR007367">
    <property type="entry name" value="DUF433"/>
</dbReference>
<protein>
    <submittedName>
        <fullName evidence="1">DUF433 domain-containing protein</fullName>
    </submittedName>
</protein>
<dbReference type="PANTHER" id="PTHR34849">
    <property type="entry name" value="SSL5025 PROTEIN"/>
    <property type="match status" value="1"/>
</dbReference>
<sequence length="74" mass="8198">MSKLERIVFDPEVCGGRPVIRGSRYPVDLLLDLLSVGLPVTEILDDHPELNADDILAVIEYGVLGAYRRSLVPH</sequence>
<gene>
    <name evidence="1" type="ORF">JK358_23820</name>
</gene>
<dbReference type="Proteomes" id="UP000602198">
    <property type="component" value="Unassembled WGS sequence"/>
</dbReference>
<evidence type="ECO:0000313" key="2">
    <source>
        <dbReference type="Proteomes" id="UP000602198"/>
    </source>
</evidence>
<keyword evidence="2" id="KW-1185">Reference proteome</keyword>
<evidence type="ECO:0000313" key="1">
    <source>
        <dbReference type="EMBL" id="MBL1077436.1"/>
    </source>
</evidence>
<dbReference type="InterPro" id="IPR036388">
    <property type="entry name" value="WH-like_DNA-bd_sf"/>
</dbReference>
<dbReference type="InterPro" id="IPR009057">
    <property type="entry name" value="Homeodomain-like_sf"/>
</dbReference>
<reference evidence="1 2" key="1">
    <citation type="submission" date="2021-01" db="EMBL/GenBank/DDBJ databases">
        <title>WGS of actinomycetes isolated from Thailand.</title>
        <authorList>
            <person name="Thawai C."/>
        </authorList>
    </citation>
    <scope>NUCLEOTIDE SEQUENCE [LARGE SCALE GENOMIC DNA]</scope>
    <source>
        <strain evidence="1 2">LPG 2</strain>
    </source>
</reference>
<dbReference type="PANTHER" id="PTHR34849:SF3">
    <property type="entry name" value="SSR2962 PROTEIN"/>
    <property type="match status" value="1"/>
</dbReference>
<dbReference type="Gene3D" id="1.10.10.10">
    <property type="entry name" value="Winged helix-like DNA-binding domain superfamily/Winged helix DNA-binding domain"/>
    <property type="match status" value="1"/>
</dbReference>
<organism evidence="1 2">
    <name type="scientific">Nocardia acididurans</name>
    <dbReference type="NCBI Taxonomy" id="2802282"/>
    <lineage>
        <taxon>Bacteria</taxon>
        <taxon>Bacillati</taxon>
        <taxon>Actinomycetota</taxon>
        <taxon>Actinomycetes</taxon>
        <taxon>Mycobacteriales</taxon>
        <taxon>Nocardiaceae</taxon>
        <taxon>Nocardia</taxon>
    </lineage>
</organism>